<feature type="transmembrane region" description="Helical" evidence="1">
    <location>
        <begin position="69"/>
        <end position="93"/>
    </location>
</feature>
<feature type="transmembrane region" description="Helical" evidence="1">
    <location>
        <begin position="158"/>
        <end position="178"/>
    </location>
</feature>
<proteinExistence type="predicted"/>
<reference evidence="4" key="1">
    <citation type="submission" date="2016-06" db="UniProtKB">
        <authorList>
            <consortium name="WormBaseParasite"/>
        </authorList>
    </citation>
    <scope>IDENTIFICATION</scope>
</reference>
<keyword evidence="1" id="KW-1133">Transmembrane helix</keyword>
<sequence length="191" mass="21315">MVTILIFRYTRFQKQNALKSTAHTIDRLWGTESSGPGVGSAVNVGSPKYTYLLQNNGLCFLILGMQNNLISCTIVVLMCAGCSIAIGVVSIVFRIVPAALVNAFLYLTAGLFVIFSNFIQQIKVDRVQSKWGPCYPIASLPEELYDPQFISVSNGWPIYVNWVTVFVFFAASCTWFIFKRLLNFETSKSII</sequence>
<feature type="transmembrane region" description="Helical" evidence="1">
    <location>
        <begin position="99"/>
        <end position="119"/>
    </location>
</feature>
<name>A0A183SQB9_SCHSO</name>
<reference evidence="2 3" key="2">
    <citation type="submission" date="2018-11" db="EMBL/GenBank/DDBJ databases">
        <authorList>
            <consortium name="Pathogen Informatics"/>
        </authorList>
    </citation>
    <scope>NUCLEOTIDE SEQUENCE [LARGE SCALE GENOMIC DNA]</scope>
    <source>
        <strain evidence="2 3">NST_G2</strain>
    </source>
</reference>
<dbReference type="Proteomes" id="UP000275846">
    <property type="component" value="Unassembled WGS sequence"/>
</dbReference>
<protein>
    <submittedName>
        <fullName evidence="2 4">Uncharacterized protein</fullName>
    </submittedName>
</protein>
<accession>A0A183SQB9</accession>
<organism evidence="4">
    <name type="scientific">Schistocephalus solidus</name>
    <name type="common">Tapeworm</name>
    <dbReference type="NCBI Taxonomy" id="70667"/>
    <lineage>
        <taxon>Eukaryota</taxon>
        <taxon>Metazoa</taxon>
        <taxon>Spiralia</taxon>
        <taxon>Lophotrochozoa</taxon>
        <taxon>Platyhelminthes</taxon>
        <taxon>Cestoda</taxon>
        <taxon>Eucestoda</taxon>
        <taxon>Diphyllobothriidea</taxon>
        <taxon>Diphyllobothriidae</taxon>
        <taxon>Schistocephalus</taxon>
    </lineage>
</organism>
<keyword evidence="1" id="KW-0812">Transmembrane</keyword>
<dbReference type="OrthoDB" id="6241035at2759"/>
<keyword evidence="1" id="KW-0472">Membrane</keyword>
<dbReference type="EMBL" id="UYSU01033680">
    <property type="protein sequence ID" value="VDL92802.1"/>
    <property type="molecule type" value="Genomic_DNA"/>
</dbReference>
<evidence type="ECO:0000313" key="3">
    <source>
        <dbReference type="Proteomes" id="UP000275846"/>
    </source>
</evidence>
<gene>
    <name evidence="2" type="ORF">SSLN_LOCUS6417</name>
</gene>
<dbReference type="AlphaFoldDB" id="A0A183SQB9"/>
<evidence type="ECO:0000313" key="2">
    <source>
        <dbReference type="EMBL" id="VDL92802.1"/>
    </source>
</evidence>
<keyword evidence="3" id="KW-1185">Reference proteome</keyword>
<evidence type="ECO:0000313" key="4">
    <source>
        <dbReference type="WBParaSite" id="SSLN_0000661901-mRNA-1"/>
    </source>
</evidence>
<evidence type="ECO:0000256" key="1">
    <source>
        <dbReference type="SAM" id="Phobius"/>
    </source>
</evidence>
<dbReference type="WBParaSite" id="SSLN_0000661901-mRNA-1">
    <property type="protein sequence ID" value="SSLN_0000661901-mRNA-1"/>
    <property type="gene ID" value="SSLN_0000661901"/>
</dbReference>